<evidence type="ECO:0000256" key="2">
    <source>
        <dbReference type="SAM" id="Phobius"/>
    </source>
</evidence>
<feature type="region of interest" description="Disordered" evidence="1">
    <location>
        <begin position="46"/>
        <end position="71"/>
    </location>
</feature>
<organism evidence="3 4">
    <name type="scientific">Arenicella xantha</name>
    <dbReference type="NCBI Taxonomy" id="644221"/>
    <lineage>
        <taxon>Bacteria</taxon>
        <taxon>Pseudomonadati</taxon>
        <taxon>Pseudomonadota</taxon>
        <taxon>Gammaproteobacteria</taxon>
        <taxon>Arenicellales</taxon>
        <taxon>Arenicellaceae</taxon>
        <taxon>Arenicella</taxon>
    </lineage>
</organism>
<dbReference type="AlphaFoldDB" id="A0A395JIT0"/>
<sequence length="264" mass="29722">MPTIRQCPKCDYIRNAGDALVLDSICPACGIVYERFLAQREPQAHNDLPTNVTSRNRRDSLPNAGNDARQNQPTSMLHYLMPNTSQSVILEQLLGYGVLYLIVFIWGWRFIIAGLSVEPIMGSFMHLVNLPFHEFGHILFRPFGNFMTILGGSLFQVALPLALTIIFVFKKRHPFAASVTLWWCGQSFIDLSPYIADASFRSLPLIAGLGEESHDWGNLLTQLDCLQYDTQLASFSFWLGSSILLISLVWGALVLHKLVKQHRA</sequence>
<keyword evidence="4" id="KW-1185">Reference proteome</keyword>
<feature type="transmembrane region" description="Helical" evidence="2">
    <location>
        <begin position="235"/>
        <end position="255"/>
    </location>
</feature>
<evidence type="ECO:0000313" key="3">
    <source>
        <dbReference type="EMBL" id="RBP50686.1"/>
    </source>
</evidence>
<accession>A0A395JIT0</accession>
<comment type="caution">
    <text evidence="3">The sequence shown here is derived from an EMBL/GenBank/DDBJ whole genome shotgun (WGS) entry which is preliminary data.</text>
</comment>
<dbReference type="RefSeq" id="WP_113953528.1">
    <property type="nucleotide sequence ID" value="NZ_QNRT01000002.1"/>
</dbReference>
<keyword evidence="2" id="KW-0472">Membrane</keyword>
<dbReference type="OrthoDB" id="9801221at2"/>
<proteinExistence type="predicted"/>
<keyword evidence="2" id="KW-1133">Transmembrane helix</keyword>
<dbReference type="InParanoid" id="A0A395JIT0"/>
<keyword evidence="2" id="KW-0812">Transmembrane</keyword>
<evidence type="ECO:0000256" key="1">
    <source>
        <dbReference type="SAM" id="MobiDB-lite"/>
    </source>
</evidence>
<protein>
    <submittedName>
        <fullName evidence="3">Uncharacterized protein</fullName>
    </submittedName>
</protein>
<feature type="transmembrane region" description="Helical" evidence="2">
    <location>
        <begin position="146"/>
        <end position="168"/>
    </location>
</feature>
<dbReference type="Proteomes" id="UP000253083">
    <property type="component" value="Unassembled WGS sequence"/>
</dbReference>
<evidence type="ECO:0000313" key="4">
    <source>
        <dbReference type="Proteomes" id="UP000253083"/>
    </source>
</evidence>
<feature type="transmembrane region" description="Helical" evidence="2">
    <location>
        <begin position="93"/>
        <end position="117"/>
    </location>
</feature>
<name>A0A395JIT0_9GAMM</name>
<reference evidence="3 4" key="1">
    <citation type="submission" date="2018-06" db="EMBL/GenBank/DDBJ databases">
        <title>Genomic Encyclopedia of Type Strains, Phase IV (KMG-IV): sequencing the most valuable type-strain genomes for metagenomic binning, comparative biology and taxonomic classification.</title>
        <authorList>
            <person name="Goeker M."/>
        </authorList>
    </citation>
    <scope>NUCLEOTIDE SEQUENCE [LARGE SCALE GENOMIC DNA]</scope>
    <source>
        <strain evidence="3 4">DSM 24032</strain>
    </source>
</reference>
<gene>
    <name evidence="3" type="ORF">DFR28_10297</name>
</gene>
<dbReference type="EMBL" id="QNRT01000002">
    <property type="protein sequence ID" value="RBP50686.1"/>
    <property type="molecule type" value="Genomic_DNA"/>
</dbReference>